<dbReference type="InterPro" id="IPR011992">
    <property type="entry name" value="EF-hand-dom_pair"/>
</dbReference>
<dbReference type="Pfam" id="PF00924">
    <property type="entry name" value="MS_channel_2nd"/>
    <property type="match status" value="1"/>
</dbReference>
<name>W6PV79_PENRF</name>
<dbReference type="Proteomes" id="UP000030686">
    <property type="component" value="Unassembled WGS sequence"/>
</dbReference>
<evidence type="ECO:0000256" key="1">
    <source>
        <dbReference type="ARBA" id="ARBA00004370"/>
    </source>
</evidence>
<dbReference type="GO" id="GO:0005262">
    <property type="term" value="F:calcium channel activity"/>
    <property type="evidence" value="ECO:0007669"/>
    <property type="project" value="TreeGrafter"/>
</dbReference>
<dbReference type="STRING" id="1365484.W6PV79"/>
<gene>
    <name evidence="9" type="ORF">PROQFM164_S01g001581</name>
</gene>
<evidence type="ECO:0000256" key="3">
    <source>
        <dbReference type="ARBA" id="ARBA00022837"/>
    </source>
</evidence>
<organism evidence="9 10">
    <name type="scientific">Penicillium roqueforti (strain FM164)</name>
    <dbReference type="NCBI Taxonomy" id="1365484"/>
    <lineage>
        <taxon>Eukaryota</taxon>
        <taxon>Fungi</taxon>
        <taxon>Dikarya</taxon>
        <taxon>Ascomycota</taxon>
        <taxon>Pezizomycotina</taxon>
        <taxon>Eurotiomycetes</taxon>
        <taxon>Eurotiomycetidae</taxon>
        <taxon>Eurotiales</taxon>
        <taxon>Aspergillaceae</taxon>
        <taxon>Penicillium</taxon>
    </lineage>
</organism>
<evidence type="ECO:0000256" key="7">
    <source>
        <dbReference type="SAM" id="Phobius"/>
    </source>
</evidence>
<keyword evidence="4 7" id="KW-1133">Transmembrane helix</keyword>
<sequence length="1021" mass="112207">MGRSSLSIRRLTAHRFEQLHDMPDHSSGNGMLNPNDVTIDIPLTETTSRGQTGARKWNTNTSAQDFHSQTTEKAPIVGVHRGPGGRRRMDTEINEITGKPAESPEDGTINRMGRFYQAVLNYSLVTRYLIYVLPIAILIAIPIIVGATAATYAKIGGVHIYWFFTWIEIVWFSLWVSKLFARYVPYVFQFLCGIVSSGTRKYALILRALETPIALVLWAVISLVTFLPVMTLTPGKKASGDTAPKSWEKSIKNILFALLVCSLIFLAEKALVQLISISYHRKQFDAKIQVSKRNVYLVNLLFEASRNMFPVYCPEFQDEDSLLFDSILVQACNNGGKRSSAMPLRMLRNVGKNVGRVGDKVTAAFGHVASELTGKQVFNPTATHTMVIEALERKRHAAALARRIWMSFVVEGREALYLEDIVEVLGVEHEAEAEECFLALDRDGNGDISLDEMVMTITEFGRMRKALNHSMYDVDQAIRVLDNLLLCVAGLVGVLVFISFVTTGFGTVIAAGATSLLSLSFVFSVTAQEVLGSCIFLFVKHPFDIGDRVEVSDKPFIVERISLLFTVFRNVTDARITQVPNNILNSLWVDNFTRAKAMHEQLVIPVAFDTTFAEVQLLRTEMEHFVRDKDNCRDFQPDIDIELDGVGDMDKLQLRVDIRHKSNWSNETIRAARRSKFLCALVLAVRKIQVRAPGVAPPAAEDADAADGDDKGDDAGAGADVGHRKSTQPGAADSSKPDPGVAAATATAAGGILDHENTAQSTGYDQDRAGTVTHRGSTQTNATQTNAEREAAIVELLNARSPTVDIGRDHYNGHESALHRTASNASHQTHLNVPHGSEGINRGLSTGHRKAGDRASFQEQDTHPALRNPQAPLSPVPAGMTPSSSQVPILETPKPGSRGSARYEPRPHASQDEKSTIQMLGSPDPNRFDGYYSHDTGYNQIPLGGYSAENTPGRDRRDSNPNISSVTASSNYQLSDRYDPASSPSIYSPPQPQPTVPQQAVTYNTAPLRKKEKSPYGEHEA</sequence>
<evidence type="ECO:0000313" key="10">
    <source>
        <dbReference type="Proteomes" id="UP000030686"/>
    </source>
</evidence>
<feature type="transmembrane region" description="Helical" evidence="7">
    <location>
        <begin position="215"/>
        <end position="234"/>
    </location>
</feature>
<feature type="compositionally biased region" description="Polar residues" evidence="6">
    <location>
        <begin position="960"/>
        <end position="974"/>
    </location>
</feature>
<keyword evidence="5 7" id="KW-0472">Membrane</keyword>
<dbReference type="Pfam" id="PF25886">
    <property type="entry name" value="Msy1"/>
    <property type="match status" value="1"/>
</dbReference>
<evidence type="ECO:0000256" key="6">
    <source>
        <dbReference type="SAM" id="MobiDB-lite"/>
    </source>
</evidence>
<feature type="transmembrane region" description="Helical" evidence="7">
    <location>
        <begin position="128"/>
        <end position="153"/>
    </location>
</feature>
<dbReference type="InterPro" id="IPR018247">
    <property type="entry name" value="EF_Hand_1_Ca_BS"/>
</dbReference>
<dbReference type="OrthoDB" id="544685at2759"/>
<feature type="compositionally biased region" description="Basic and acidic residues" evidence="6">
    <location>
        <begin position="901"/>
        <end position="915"/>
    </location>
</feature>
<dbReference type="PANTHER" id="PTHR31323:SF14">
    <property type="entry name" value="MECHANOSENSITIVE ION CHANNEL PROTEIN MSY2"/>
    <property type="match status" value="1"/>
</dbReference>
<dbReference type="Gene3D" id="2.30.30.60">
    <property type="match status" value="1"/>
</dbReference>
<dbReference type="AlphaFoldDB" id="W6PV79"/>
<dbReference type="InterPro" id="IPR010920">
    <property type="entry name" value="LSM_dom_sf"/>
</dbReference>
<accession>W6PV79</accession>
<feature type="compositionally biased region" description="Polar residues" evidence="6">
    <location>
        <begin position="774"/>
        <end position="786"/>
    </location>
</feature>
<keyword evidence="2 7" id="KW-0812">Transmembrane</keyword>
<protein>
    <submittedName>
        <fullName evidence="9">Mechanosensitive ion channel MscS</fullName>
    </submittedName>
</protein>
<dbReference type="SUPFAM" id="SSF50182">
    <property type="entry name" value="Sm-like ribonucleoproteins"/>
    <property type="match status" value="1"/>
</dbReference>
<comment type="subcellular location">
    <subcellularLocation>
        <location evidence="1">Membrane</location>
    </subcellularLocation>
</comment>
<dbReference type="PROSITE" id="PS50222">
    <property type="entry name" value="EF_HAND_2"/>
    <property type="match status" value="1"/>
</dbReference>
<feature type="region of interest" description="Disordered" evidence="6">
    <location>
        <begin position="692"/>
        <end position="786"/>
    </location>
</feature>
<keyword evidence="10" id="KW-1185">Reference proteome</keyword>
<dbReference type="EMBL" id="HG792015">
    <property type="protein sequence ID" value="CDM27770.1"/>
    <property type="molecule type" value="Genomic_DNA"/>
</dbReference>
<feature type="compositionally biased region" description="Acidic residues" evidence="6">
    <location>
        <begin position="701"/>
        <end position="712"/>
    </location>
</feature>
<evidence type="ECO:0000313" key="9">
    <source>
        <dbReference type="EMBL" id="CDM27770.1"/>
    </source>
</evidence>
<evidence type="ECO:0000259" key="8">
    <source>
        <dbReference type="PROSITE" id="PS50222"/>
    </source>
</evidence>
<dbReference type="InterPro" id="IPR023408">
    <property type="entry name" value="MscS_beta-dom_sf"/>
</dbReference>
<reference evidence="9" key="1">
    <citation type="journal article" date="2014" name="Nat. Commun.">
        <title>Multiple recent horizontal transfers of a large genomic region in cheese making fungi.</title>
        <authorList>
            <person name="Cheeseman K."/>
            <person name="Ropars J."/>
            <person name="Renault P."/>
            <person name="Dupont J."/>
            <person name="Gouzy J."/>
            <person name="Branca A."/>
            <person name="Abraham A.L."/>
            <person name="Ceppi M."/>
            <person name="Conseiller E."/>
            <person name="Debuchy R."/>
            <person name="Malagnac F."/>
            <person name="Goarin A."/>
            <person name="Silar P."/>
            <person name="Lacoste S."/>
            <person name="Sallet E."/>
            <person name="Bensimon A."/>
            <person name="Giraud T."/>
            <person name="Brygoo Y."/>
        </authorList>
    </citation>
    <scope>NUCLEOTIDE SEQUENCE [LARGE SCALE GENOMIC DNA]</scope>
    <source>
        <strain evidence="9">FM164</strain>
    </source>
</reference>
<dbReference type="PANTHER" id="PTHR31323">
    <property type="entry name" value="MECHANOSENSITIVE ION CHANNEL PROTEIN MSY2"/>
    <property type="match status" value="1"/>
</dbReference>
<dbReference type="Gene3D" id="1.10.238.10">
    <property type="entry name" value="EF-hand"/>
    <property type="match status" value="1"/>
</dbReference>
<dbReference type="GO" id="GO:0005509">
    <property type="term" value="F:calcium ion binding"/>
    <property type="evidence" value="ECO:0007669"/>
    <property type="project" value="InterPro"/>
</dbReference>
<dbReference type="SMART" id="SM00054">
    <property type="entry name" value="EFh"/>
    <property type="match status" value="1"/>
</dbReference>
<dbReference type="PROSITE" id="PS00018">
    <property type="entry name" value="EF_HAND_1"/>
    <property type="match status" value="1"/>
</dbReference>
<dbReference type="InterPro" id="IPR002048">
    <property type="entry name" value="EF_hand_dom"/>
</dbReference>
<feature type="transmembrane region" description="Helical" evidence="7">
    <location>
        <begin position="254"/>
        <end position="272"/>
    </location>
</feature>
<dbReference type="InterPro" id="IPR006685">
    <property type="entry name" value="MscS_channel_2nd"/>
</dbReference>
<evidence type="ECO:0000256" key="4">
    <source>
        <dbReference type="ARBA" id="ARBA00022989"/>
    </source>
</evidence>
<dbReference type="GO" id="GO:0006874">
    <property type="term" value="P:intracellular calcium ion homeostasis"/>
    <property type="evidence" value="ECO:0007669"/>
    <property type="project" value="TreeGrafter"/>
</dbReference>
<feature type="region of interest" description="Disordered" evidence="6">
    <location>
        <begin position="833"/>
        <end position="1021"/>
    </location>
</feature>
<dbReference type="OMA" id="HSMHDVD"/>
<evidence type="ECO:0000256" key="2">
    <source>
        <dbReference type="ARBA" id="ARBA00022692"/>
    </source>
</evidence>
<evidence type="ECO:0000256" key="5">
    <source>
        <dbReference type="ARBA" id="ARBA00023136"/>
    </source>
</evidence>
<feature type="domain" description="EF-hand" evidence="8">
    <location>
        <begin position="428"/>
        <end position="463"/>
    </location>
</feature>
<proteinExistence type="predicted"/>
<feature type="transmembrane region" description="Helical" evidence="7">
    <location>
        <begin position="160"/>
        <end position="177"/>
    </location>
</feature>
<dbReference type="GO" id="GO:0016020">
    <property type="term" value="C:membrane"/>
    <property type="evidence" value="ECO:0007669"/>
    <property type="project" value="UniProtKB-SubCell"/>
</dbReference>
<dbReference type="InterPro" id="IPR058650">
    <property type="entry name" value="Msy1/2-like"/>
</dbReference>
<keyword evidence="3" id="KW-0106">Calcium</keyword>
<dbReference type="SUPFAM" id="SSF47473">
    <property type="entry name" value="EF-hand"/>
    <property type="match status" value="1"/>
</dbReference>
<feature type="transmembrane region" description="Helical" evidence="7">
    <location>
        <begin position="484"/>
        <end position="510"/>
    </location>
</feature>